<sequence>MKKEIMQEESHCRIFPDFPTAVLKLEQPGSQRSPWTTLSLLLHLTSSGQGPKDWEEAFLQREGEPFLEAAARQGGWNGEGLLPDSISVDAQEKTMRHLEQELRTELEKNGLSRALQIEEEALPAIVEVQRTGLYLNQSRWQALKQQKEQEVEALEADIRRLLQASDLNVQSPQQLLQAFRSAEVPLSSTEEKVLKRNKNGHPAIALLLQCRKARQITNTLNQNFASTIGEDGRVRGQWNPVGAVTGRMSCSKPNLQGLGREVKSCFEAEPGHVLVQADFRAIELRVLAHIAGEGTLITLFEEGRDLHQETAARIFQRPVEEVSDMERKTAKIITFGVVFGMTAQGLQGQLQSDAGLHYNEMEAGILLEAFLDSYPNVRRLQEYYLKTDCIRSLAGRVWTTDHVPLGERPRLNYPVQASAAEGMKRALTRCYNDLKPGWKLAAVIHDEILLEVPEEEADEAATFLETAMVQGMSELIPTVPVAVEIQCSRRWREEEPATSATAATSVENDRITCTTSKLGGMDMKAEMNSNWKEEQVQAEEEAVEQELLPHLAGEMEVSDDEGVHRFEEVFTGEVYQATVSNVSFSKNQNEPGTYDLILKFSLVRKTVHAPLSTKFIVGRRPGQRLKDAYQILTGEGLAETLHWKSLQGKNCYIKVQERQGSKFPQVDIVPGRETDTALQTEGVVGQ</sequence>
<dbReference type="GO" id="GO:0003887">
    <property type="term" value="F:DNA-directed DNA polymerase activity"/>
    <property type="evidence" value="ECO:0007669"/>
    <property type="project" value="InterPro"/>
</dbReference>
<dbReference type="SUPFAM" id="SSF56672">
    <property type="entry name" value="DNA/RNA polymerases"/>
    <property type="match status" value="1"/>
</dbReference>
<proteinExistence type="predicted"/>
<feature type="domain" description="DNA-directed DNA polymerase family A palm" evidence="2">
    <location>
        <begin position="259"/>
        <end position="456"/>
    </location>
</feature>
<dbReference type="Proteomes" id="UP000243650">
    <property type="component" value="Unassembled WGS sequence"/>
</dbReference>
<dbReference type="EMBL" id="PVNS01000006">
    <property type="protein sequence ID" value="PRO65809.1"/>
    <property type="molecule type" value="Genomic_DNA"/>
</dbReference>
<feature type="coiled-coil region" evidence="1">
    <location>
        <begin position="137"/>
        <end position="164"/>
    </location>
</feature>
<dbReference type="Gene3D" id="1.10.150.20">
    <property type="entry name" value="5' to 3' exonuclease, C-terminal subdomain"/>
    <property type="match status" value="1"/>
</dbReference>
<dbReference type="PRINTS" id="PR00868">
    <property type="entry name" value="DNAPOLI"/>
</dbReference>
<name>A0A2P6MHP1_ALKUR</name>
<protein>
    <recommendedName>
        <fullName evidence="2">DNA-directed DNA polymerase family A palm domain-containing protein</fullName>
    </recommendedName>
</protein>
<dbReference type="Gene3D" id="1.20.1060.10">
    <property type="entry name" value="Taq DNA Polymerase, Chain T, domain 4"/>
    <property type="match status" value="1"/>
</dbReference>
<reference evidence="3 4" key="1">
    <citation type="submission" date="2018-03" db="EMBL/GenBank/DDBJ databases">
        <title>Bacillus urumqiensis sp. nov., a moderately haloalkaliphilic bacterium isolated from a salt lake.</title>
        <authorList>
            <person name="Zhao B."/>
            <person name="Liao Z."/>
        </authorList>
    </citation>
    <scope>NUCLEOTIDE SEQUENCE [LARGE SCALE GENOMIC DNA]</scope>
    <source>
        <strain evidence="3 4">BZ-SZ-XJ18</strain>
    </source>
</reference>
<keyword evidence="4" id="KW-1185">Reference proteome</keyword>
<evidence type="ECO:0000256" key="1">
    <source>
        <dbReference type="SAM" id="Coils"/>
    </source>
</evidence>
<keyword evidence="1" id="KW-0175">Coiled coil</keyword>
<dbReference type="PANTHER" id="PTHR10133">
    <property type="entry name" value="DNA POLYMERASE I"/>
    <property type="match status" value="1"/>
</dbReference>
<accession>A0A2P6MHP1</accession>
<dbReference type="AlphaFoldDB" id="A0A2P6MHP1"/>
<comment type="caution">
    <text evidence="3">The sequence shown here is derived from an EMBL/GenBank/DDBJ whole genome shotgun (WGS) entry which is preliminary data.</text>
</comment>
<dbReference type="OrthoDB" id="9806424at2"/>
<dbReference type="InterPro" id="IPR001098">
    <property type="entry name" value="DNA-dir_DNA_pol_A_palm_dom"/>
</dbReference>
<dbReference type="GO" id="GO:0006302">
    <property type="term" value="P:double-strand break repair"/>
    <property type="evidence" value="ECO:0007669"/>
    <property type="project" value="TreeGrafter"/>
</dbReference>
<dbReference type="InterPro" id="IPR002298">
    <property type="entry name" value="DNA_polymerase_A"/>
</dbReference>
<dbReference type="PANTHER" id="PTHR10133:SF62">
    <property type="entry name" value="DNA POLYMERASE THETA"/>
    <property type="match status" value="1"/>
</dbReference>
<dbReference type="InterPro" id="IPR043502">
    <property type="entry name" value="DNA/RNA_pol_sf"/>
</dbReference>
<dbReference type="SMART" id="SM00482">
    <property type="entry name" value="POLAc"/>
    <property type="match status" value="1"/>
</dbReference>
<dbReference type="GO" id="GO:0003677">
    <property type="term" value="F:DNA binding"/>
    <property type="evidence" value="ECO:0007669"/>
    <property type="project" value="InterPro"/>
</dbReference>
<dbReference type="GO" id="GO:0006261">
    <property type="term" value="P:DNA-templated DNA replication"/>
    <property type="evidence" value="ECO:0007669"/>
    <property type="project" value="InterPro"/>
</dbReference>
<evidence type="ECO:0000313" key="3">
    <source>
        <dbReference type="EMBL" id="PRO65809.1"/>
    </source>
</evidence>
<organism evidence="3 4">
    <name type="scientific">Alkalicoccus urumqiensis</name>
    <name type="common">Bacillus urumqiensis</name>
    <dbReference type="NCBI Taxonomy" id="1548213"/>
    <lineage>
        <taxon>Bacteria</taxon>
        <taxon>Bacillati</taxon>
        <taxon>Bacillota</taxon>
        <taxon>Bacilli</taxon>
        <taxon>Bacillales</taxon>
        <taxon>Bacillaceae</taxon>
        <taxon>Alkalicoccus</taxon>
    </lineage>
</organism>
<dbReference type="Gene3D" id="3.30.70.370">
    <property type="match status" value="1"/>
</dbReference>
<gene>
    <name evidence="3" type="ORF">C6I21_07885</name>
</gene>
<evidence type="ECO:0000259" key="2">
    <source>
        <dbReference type="SMART" id="SM00482"/>
    </source>
</evidence>
<evidence type="ECO:0000313" key="4">
    <source>
        <dbReference type="Proteomes" id="UP000243650"/>
    </source>
</evidence>
<dbReference type="Pfam" id="PF00476">
    <property type="entry name" value="DNA_pol_A"/>
    <property type="match status" value="1"/>
</dbReference>